<dbReference type="Gene3D" id="3.80.10.10">
    <property type="entry name" value="Ribonuclease Inhibitor"/>
    <property type="match status" value="1"/>
</dbReference>
<sequence>MKLHEIDPTTSNNGRRLRRRLNNEEQDRLSSLPDSILTDILSHLPTNSAATTSVLSHRWRHLWTTVTCFQFDFDLSEQTSSNILLIVNNILQQMIAPKLYGFHLVFPSESNLDQPDAAEQCFRTIFRRKVEQIVFNAGFRSFFRVPAACLFDSQSLVSLKLIGMLKIELPENIEIRLPNLKKLSLCYLLDVPIMLRNMFEFCPLLEDVQLSFDLISLPQPQNPHSLVNVFSPNLKSLDICMNSWCHLKRSRIFIDAPKLANIRVSDCYSFYSFVQYPTALASACIDLKGNSIVESNDFELQDEEDLYVNGMFEFLERMSSVDNLELMVGKRTNIFTRLGVDMPIFNNLVRLKANCFKDLMRCLHNFPKLEHLEVSLCSEDYDVPTEQRDWYAPYSVPDCLVSKLKTVRIEGLKGIDDDLKLLEYILRNAMVLEKLCTTIRFKVEHRMRSNVLKESHFYKSLYNLPRSSSTCEVVVPKRVTASSDVFKNGYATSCCPNTNI</sequence>
<dbReference type="InterPro" id="IPR053781">
    <property type="entry name" value="F-box_AtFBL13-like"/>
</dbReference>
<dbReference type="GeneID" id="110710355"/>
<evidence type="ECO:0000313" key="3">
    <source>
        <dbReference type="Proteomes" id="UP000596660"/>
    </source>
</evidence>
<dbReference type="InterPro" id="IPR050232">
    <property type="entry name" value="FBL13/AtMIF1-like"/>
</dbReference>
<dbReference type="InterPro" id="IPR032675">
    <property type="entry name" value="LRR_dom_sf"/>
</dbReference>
<dbReference type="AlphaFoldDB" id="A0A803LYY4"/>
<reference evidence="2" key="2">
    <citation type="submission" date="2021-03" db="UniProtKB">
        <authorList>
            <consortium name="EnsemblPlants"/>
        </authorList>
    </citation>
    <scope>IDENTIFICATION</scope>
</reference>
<dbReference type="EnsemblPlants" id="AUR62020685-RA">
    <property type="protein sequence ID" value="AUR62020685-RA:cds"/>
    <property type="gene ID" value="AUR62020685"/>
</dbReference>
<dbReference type="SUPFAM" id="SSF52047">
    <property type="entry name" value="RNI-like"/>
    <property type="match status" value="1"/>
</dbReference>
<dbReference type="Gene3D" id="1.20.1280.50">
    <property type="match status" value="1"/>
</dbReference>
<dbReference type="InterPro" id="IPR036047">
    <property type="entry name" value="F-box-like_dom_sf"/>
</dbReference>
<dbReference type="InterPro" id="IPR001810">
    <property type="entry name" value="F-box_dom"/>
</dbReference>
<dbReference type="Gramene" id="AUR62020685-RA">
    <property type="protein sequence ID" value="AUR62020685-RA:cds"/>
    <property type="gene ID" value="AUR62020685"/>
</dbReference>
<dbReference type="Pfam" id="PF08387">
    <property type="entry name" value="FBD"/>
    <property type="match status" value="1"/>
</dbReference>
<dbReference type="PANTHER" id="PTHR31900">
    <property type="entry name" value="F-BOX/RNI SUPERFAMILY PROTEIN-RELATED"/>
    <property type="match status" value="1"/>
</dbReference>
<protein>
    <recommendedName>
        <fullName evidence="1">F-box domain-containing protein</fullName>
    </recommendedName>
</protein>
<dbReference type="SMART" id="SM00579">
    <property type="entry name" value="FBD"/>
    <property type="match status" value="1"/>
</dbReference>
<dbReference type="PANTHER" id="PTHR31900:SF31">
    <property type="entry name" value="F-BOX_LRR-REPEAT PROTEIN 13-LIKE"/>
    <property type="match status" value="1"/>
</dbReference>
<dbReference type="SUPFAM" id="SSF81383">
    <property type="entry name" value="F-box domain"/>
    <property type="match status" value="1"/>
</dbReference>
<dbReference type="OMA" id="HFERWIR"/>
<reference evidence="2" key="1">
    <citation type="journal article" date="2017" name="Nature">
        <title>The genome of Chenopodium quinoa.</title>
        <authorList>
            <person name="Jarvis D.E."/>
            <person name="Ho Y.S."/>
            <person name="Lightfoot D.J."/>
            <person name="Schmoeckel S.M."/>
            <person name="Li B."/>
            <person name="Borm T.J.A."/>
            <person name="Ohyanagi H."/>
            <person name="Mineta K."/>
            <person name="Michell C.T."/>
            <person name="Saber N."/>
            <person name="Kharbatia N.M."/>
            <person name="Rupper R.R."/>
            <person name="Sharp A.R."/>
            <person name="Dally N."/>
            <person name="Boughton B.A."/>
            <person name="Woo Y.H."/>
            <person name="Gao G."/>
            <person name="Schijlen E.G.W.M."/>
            <person name="Guo X."/>
            <person name="Momin A.A."/>
            <person name="Negrao S."/>
            <person name="Al-Babili S."/>
            <person name="Gehring C."/>
            <person name="Roessner U."/>
            <person name="Jung C."/>
            <person name="Murphy K."/>
            <person name="Arold S.T."/>
            <person name="Gojobori T."/>
            <person name="van der Linden C.G."/>
            <person name="van Loo E.N."/>
            <person name="Jellen E.N."/>
            <person name="Maughan P.J."/>
            <person name="Tester M."/>
        </authorList>
    </citation>
    <scope>NUCLEOTIDE SEQUENCE [LARGE SCALE GENOMIC DNA]</scope>
    <source>
        <strain evidence="2">cv. PI 614886</strain>
    </source>
</reference>
<dbReference type="RefSeq" id="XP_021744335.1">
    <property type="nucleotide sequence ID" value="XM_021888643.1"/>
</dbReference>
<gene>
    <name evidence="2" type="primary">LOC110710355</name>
</gene>
<dbReference type="Proteomes" id="UP000596660">
    <property type="component" value="Unplaced"/>
</dbReference>
<organism evidence="2 3">
    <name type="scientific">Chenopodium quinoa</name>
    <name type="common">Quinoa</name>
    <dbReference type="NCBI Taxonomy" id="63459"/>
    <lineage>
        <taxon>Eukaryota</taxon>
        <taxon>Viridiplantae</taxon>
        <taxon>Streptophyta</taxon>
        <taxon>Embryophyta</taxon>
        <taxon>Tracheophyta</taxon>
        <taxon>Spermatophyta</taxon>
        <taxon>Magnoliopsida</taxon>
        <taxon>eudicotyledons</taxon>
        <taxon>Gunneridae</taxon>
        <taxon>Pentapetalae</taxon>
        <taxon>Caryophyllales</taxon>
        <taxon>Chenopodiaceae</taxon>
        <taxon>Chenopodioideae</taxon>
        <taxon>Atripliceae</taxon>
        <taxon>Chenopodium</taxon>
    </lineage>
</organism>
<dbReference type="InterPro" id="IPR006566">
    <property type="entry name" value="FBD"/>
</dbReference>
<keyword evidence="3" id="KW-1185">Reference proteome</keyword>
<accession>A0A803LYY4</accession>
<dbReference type="OrthoDB" id="612216at2759"/>
<evidence type="ECO:0000259" key="1">
    <source>
        <dbReference type="PROSITE" id="PS50181"/>
    </source>
</evidence>
<feature type="domain" description="F-box" evidence="1">
    <location>
        <begin position="26"/>
        <end position="62"/>
    </location>
</feature>
<dbReference type="Pfam" id="PF00646">
    <property type="entry name" value="F-box"/>
    <property type="match status" value="1"/>
</dbReference>
<proteinExistence type="predicted"/>
<name>A0A803LYY4_CHEQI</name>
<evidence type="ECO:0000313" key="2">
    <source>
        <dbReference type="EnsemblPlants" id="AUR62020685-RA:cds"/>
    </source>
</evidence>
<dbReference type="SMART" id="SM00256">
    <property type="entry name" value="FBOX"/>
    <property type="match status" value="1"/>
</dbReference>
<dbReference type="CDD" id="cd22160">
    <property type="entry name" value="F-box_AtFBL13-like"/>
    <property type="match status" value="1"/>
</dbReference>
<dbReference type="PROSITE" id="PS50181">
    <property type="entry name" value="FBOX"/>
    <property type="match status" value="1"/>
</dbReference>
<dbReference type="KEGG" id="cqi:110710355"/>